<comment type="caution">
    <text evidence="2">The sequence shown here is derived from an EMBL/GenBank/DDBJ whole genome shotgun (WGS) entry which is preliminary data.</text>
</comment>
<gene>
    <name evidence="2" type="ORF">NEIMUCOT_03762</name>
</gene>
<evidence type="ECO:0000313" key="3">
    <source>
        <dbReference type="Proteomes" id="UP000003344"/>
    </source>
</evidence>
<evidence type="ECO:0000313" key="2">
    <source>
        <dbReference type="EMBL" id="EFC89962.1"/>
    </source>
</evidence>
<sequence>MRLLMADTEITADRLVALARPVRRRQAQNSLAGQLRIARQKVVCVNRKSGRQSRRQKQNFFHIHSQDIALKNKKTDNQRTSTDYPSEKSPLSQEAGFSLPHHRLHGKLPAVADDVHTHVRINQRIRMQRSLLNRIKHMNQTNLAAIAAFGFASDKVCKHD</sequence>
<dbReference type="Proteomes" id="UP000003344">
    <property type="component" value="Unassembled WGS sequence"/>
</dbReference>
<feature type="region of interest" description="Disordered" evidence="1">
    <location>
        <begin position="71"/>
        <end position="94"/>
    </location>
</feature>
<dbReference type="EMBL" id="ACDX02000001">
    <property type="protein sequence ID" value="EFC89962.1"/>
    <property type="molecule type" value="Genomic_DNA"/>
</dbReference>
<reference evidence="2 3" key="1">
    <citation type="submission" date="2009-10" db="EMBL/GenBank/DDBJ databases">
        <authorList>
            <person name="Weinstock G."/>
            <person name="Sodergren E."/>
            <person name="Clifton S."/>
            <person name="Fulton L."/>
            <person name="Fulton B."/>
            <person name="Courtney L."/>
            <person name="Fronick C."/>
            <person name="Harrison M."/>
            <person name="Strong C."/>
            <person name="Farmer C."/>
            <person name="Delahaunty K."/>
            <person name="Markovic C."/>
            <person name="Hall O."/>
            <person name="Minx P."/>
            <person name="Tomlinson C."/>
            <person name="Mitreva M."/>
            <person name="Nelson J."/>
            <person name="Hou S."/>
            <person name="Wollam A."/>
            <person name="Pepin K.H."/>
            <person name="Johnson M."/>
            <person name="Bhonagiri V."/>
            <person name="Nash W.E."/>
            <person name="Warren W."/>
            <person name="Chinwalla A."/>
            <person name="Mardis E.R."/>
            <person name="Wilson R.K."/>
        </authorList>
    </citation>
    <scope>NUCLEOTIDE SEQUENCE [LARGE SCALE GENOMIC DNA]</scope>
    <source>
        <strain evidence="3">ATCC 25996 / DSM 4631 / NCTC 10774 / M26</strain>
    </source>
</reference>
<proteinExistence type="predicted"/>
<organism evidence="2 3">
    <name type="scientific">Neisseria mucosa (strain ATCC 25996 / DSM 4631 / NCTC 10774 / M26)</name>
    <dbReference type="NCBI Taxonomy" id="546266"/>
    <lineage>
        <taxon>Bacteria</taxon>
        <taxon>Pseudomonadati</taxon>
        <taxon>Pseudomonadota</taxon>
        <taxon>Betaproteobacteria</taxon>
        <taxon>Neisseriales</taxon>
        <taxon>Neisseriaceae</taxon>
        <taxon>Neisseria</taxon>
    </lineage>
</organism>
<dbReference type="STRING" id="546266.NEIMUCOT_03762"/>
<name>D2ZT29_NEIM2</name>
<protein>
    <submittedName>
        <fullName evidence="2">Uncharacterized protein</fullName>
    </submittedName>
</protein>
<feature type="compositionally biased region" description="Polar residues" evidence="1">
    <location>
        <begin position="78"/>
        <end position="92"/>
    </location>
</feature>
<dbReference type="AlphaFoldDB" id="D2ZT29"/>
<evidence type="ECO:0000256" key="1">
    <source>
        <dbReference type="SAM" id="MobiDB-lite"/>
    </source>
</evidence>
<accession>D2ZT29</accession>